<dbReference type="SFLD" id="SFLDG01018">
    <property type="entry name" value="Squalene/Phytoene_Synthase_Lik"/>
    <property type="match status" value="1"/>
</dbReference>
<dbReference type="SUPFAM" id="SSF48576">
    <property type="entry name" value="Terpenoid synthases"/>
    <property type="match status" value="1"/>
</dbReference>
<sequence>MLRTRRLEPLDHYTAAAESASARIIAAYSTSFGLATRLLGRRHRRHIRNIYALVRVADELVDGVAAEAGLGPAEQRRELDDLEVETELAMRTGYSANPIVHAFARTAGGAAIDAALTRPFFASMRMDLPPDPDARGARPEQALTRTRAFGPDEHAAYVHGSAEVVGIMCLRVFMRDEAVGPETVRRLEHGARQLGAAFQNVNFLRDIGDDTERLGRAYLGGEVEMTPQLQQRWVDTIRGQLADAEAVLPLLPRDARGAVGCALRLFERLTERIARTPAPALRRGRVRVSNPVKAWLAVRSMLASPASLPSRKADIG</sequence>
<comment type="caution">
    <text evidence="1">The sequence shown here is derived from an EMBL/GenBank/DDBJ whole genome shotgun (WGS) entry which is preliminary data.</text>
</comment>
<dbReference type="InterPro" id="IPR008949">
    <property type="entry name" value="Isoprenoid_synthase_dom_sf"/>
</dbReference>
<reference evidence="1" key="1">
    <citation type="submission" date="2020-12" db="EMBL/GenBank/DDBJ databases">
        <title>Leucobacter sp. CAS1, isolated from Chromium sludge.</title>
        <authorList>
            <person name="Xu Z."/>
        </authorList>
    </citation>
    <scope>NUCLEOTIDE SEQUENCE</scope>
    <source>
        <strain evidence="1">CSA1</strain>
    </source>
</reference>
<dbReference type="InterPro" id="IPR002060">
    <property type="entry name" value="Squ/phyt_synthse"/>
</dbReference>
<keyword evidence="2" id="KW-1185">Reference proteome</keyword>
<protein>
    <submittedName>
        <fullName evidence="1">Squalene/phytoene synthase family protein</fullName>
    </submittedName>
</protein>
<dbReference type="Proteomes" id="UP000608530">
    <property type="component" value="Unassembled WGS sequence"/>
</dbReference>
<dbReference type="InterPro" id="IPR044843">
    <property type="entry name" value="Trans_IPPS_bact-type"/>
</dbReference>
<dbReference type="GO" id="GO:0004311">
    <property type="term" value="F:geranylgeranyl diphosphate synthase activity"/>
    <property type="evidence" value="ECO:0007669"/>
    <property type="project" value="InterPro"/>
</dbReference>
<dbReference type="Gene3D" id="1.10.600.10">
    <property type="entry name" value="Farnesyl Diphosphate Synthase"/>
    <property type="match status" value="1"/>
</dbReference>
<dbReference type="EMBL" id="JAEHOH010000013">
    <property type="protein sequence ID" value="MBK0419427.1"/>
    <property type="molecule type" value="Genomic_DNA"/>
</dbReference>
<proteinExistence type="predicted"/>
<dbReference type="SFLD" id="SFLDS00005">
    <property type="entry name" value="Isoprenoid_Synthase_Type_I"/>
    <property type="match status" value="1"/>
</dbReference>
<accession>A0A934Q9U7</accession>
<dbReference type="Pfam" id="PF00494">
    <property type="entry name" value="SQS_PSY"/>
    <property type="match status" value="1"/>
</dbReference>
<dbReference type="RefSeq" id="WP_200115568.1">
    <property type="nucleotide sequence ID" value="NZ_JAEHOH010000013.1"/>
</dbReference>
<dbReference type="PANTHER" id="PTHR31480">
    <property type="entry name" value="BIFUNCTIONAL LYCOPENE CYCLASE/PHYTOENE SYNTHASE"/>
    <property type="match status" value="1"/>
</dbReference>
<evidence type="ECO:0000313" key="2">
    <source>
        <dbReference type="Proteomes" id="UP000608530"/>
    </source>
</evidence>
<name>A0A934Q9U7_9MICO</name>
<organism evidence="1 2">
    <name type="scientific">Leucobacter chromiisoli</name>
    <dbReference type="NCBI Taxonomy" id="2796471"/>
    <lineage>
        <taxon>Bacteria</taxon>
        <taxon>Bacillati</taxon>
        <taxon>Actinomycetota</taxon>
        <taxon>Actinomycetes</taxon>
        <taxon>Micrococcales</taxon>
        <taxon>Microbacteriaceae</taxon>
        <taxon>Leucobacter</taxon>
    </lineage>
</organism>
<gene>
    <name evidence="1" type="ORF">JD276_10320</name>
</gene>
<dbReference type="SFLD" id="SFLDG01212">
    <property type="entry name" value="Phytoene_synthase_like"/>
    <property type="match status" value="1"/>
</dbReference>
<evidence type="ECO:0000313" key="1">
    <source>
        <dbReference type="EMBL" id="MBK0419427.1"/>
    </source>
</evidence>
<dbReference type="AlphaFoldDB" id="A0A934Q9U7"/>